<dbReference type="AlphaFoldDB" id="A0A852YC99"/>
<organism evidence="1 2">
    <name type="scientific">Schumannella luteola</name>
    <dbReference type="NCBI Taxonomy" id="472059"/>
    <lineage>
        <taxon>Bacteria</taxon>
        <taxon>Bacillati</taxon>
        <taxon>Actinomycetota</taxon>
        <taxon>Actinomycetes</taxon>
        <taxon>Micrococcales</taxon>
        <taxon>Microbacteriaceae</taxon>
        <taxon>Schumannella</taxon>
    </lineage>
</organism>
<sequence length="264" mass="28724">MVTVTQRVRQVKQPRGGYVSPRSLSVRQYGGQHGSMLDLSAENVSPALIGTAVDYLVRLAEGVDPTQAFKVSLRGAQALGPRILDRAQKDIAALAPGRIDEAAVVAACRLASFDVGYRAGAAFYNPKTNVDPDERTSRRILAMVERSRAFFQSVGPVTKDGFTFPGGYTDVITNGDGDFLTADTVWDFKVSVKDPTIEHTLQLLIYFLMGKQSRQSEFASVSHLGVFNPRLNREYRAAVADIDASLLLEVSRDVIGYPAVPALT</sequence>
<comment type="caution">
    <text evidence="1">The sequence shown here is derived from an EMBL/GenBank/DDBJ whole genome shotgun (WGS) entry which is preliminary data.</text>
</comment>
<accession>A0A852YC99</accession>
<reference evidence="1 2" key="1">
    <citation type="submission" date="2020-07" db="EMBL/GenBank/DDBJ databases">
        <title>Sequencing the genomes of 1000 actinobacteria strains.</title>
        <authorList>
            <person name="Klenk H.-P."/>
        </authorList>
    </citation>
    <scope>NUCLEOTIDE SEQUENCE [LARGE SCALE GENOMIC DNA]</scope>
    <source>
        <strain evidence="1 2">DSM 23141</strain>
    </source>
</reference>
<evidence type="ECO:0000313" key="1">
    <source>
        <dbReference type="EMBL" id="NYG98960.1"/>
    </source>
</evidence>
<dbReference type="RefSeq" id="WP_179566850.1">
    <property type="nucleotide sequence ID" value="NZ_JACBZY010000001.1"/>
</dbReference>
<protein>
    <submittedName>
        <fullName evidence="1">Uncharacterized protein</fullName>
    </submittedName>
</protein>
<evidence type="ECO:0000313" key="2">
    <source>
        <dbReference type="Proteomes" id="UP000553888"/>
    </source>
</evidence>
<dbReference type="Proteomes" id="UP000553888">
    <property type="component" value="Unassembled WGS sequence"/>
</dbReference>
<keyword evidence="2" id="KW-1185">Reference proteome</keyword>
<name>A0A852YC99_9MICO</name>
<gene>
    <name evidence="1" type="ORF">BJ979_001586</name>
</gene>
<proteinExistence type="predicted"/>
<dbReference type="EMBL" id="JACBZY010000001">
    <property type="protein sequence ID" value="NYG98960.1"/>
    <property type="molecule type" value="Genomic_DNA"/>
</dbReference>